<dbReference type="OrthoDB" id="1644899at2"/>
<evidence type="ECO:0000313" key="3">
    <source>
        <dbReference type="Proteomes" id="UP000316196"/>
    </source>
</evidence>
<proteinExistence type="predicted"/>
<evidence type="ECO:0000256" key="1">
    <source>
        <dbReference type="SAM" id="Phobius"/>
    </source>
</evidence>
<protein>
    <submittedName>
        <fullName evidence="2">Uncharacterized protein DUF2871</fullName>
    </submittedName>
</protein>
<name>A0A542ZB76_9ACTN</name>
<dbReference type="Pfam" id="PF11070">
    <property type="entry name" value="DUF2871"/>
    <property type="match status" value="1"/>
</dbReference>
<dbReference type="EMBL" id="VFOR01000002">
    <property type="protein sequence ID" value="TQL57562.1"/>
    <property type="molecule type" value="Genomic_DNA"/>
</dbReference>
<dbReference type="Proteomes" id="UP000316196">
    <property type="component" value="Unassembled WGS sequence"/>
</dbReference>
<keyword evidence="1" id="KW-0812">Transmembrane</keyword>
<keyword evidence="1" id="KW-0472">Membrane</keyword>
<dbReference type="InterPro" id="IPR021299">
    <property type="entry name" value="DUF2871"/>
</dbReference>
<feature type="transmembrane region" description="Helical" evidence="1">
    <location>
        <begin position="94"/>
        <end position="112"/>
    </location>
</feature>
<gene>
    <name evidence="2" type="ORF">FB460_1395</name>
</gene>
<dbReference type="RefSeq" id="WP_142093429.1">
    <property type="nucleotide sequence ID" value="NZ_BAAAMD010000003.1"/>
</dbReference>
<sequence>MTETNASTNPLQINGNPRTLRRLFIGVSIYVVLGLISGLYYREMSKVAVIDEPTQLNTLHTHLLALGVLLLSVILLMEAVFATSRRPIFRWVQPLFHAGVGLTAVMMTVRGTTDVLGNHIESAAIPGIAGLGHMILSAALVIWVISVWKCLPVRD</sequence>
<dbReference type="AlphaFoldDB" id="A0A542ZB76"/>
<evidence type="ECO:0000313" key="2">
    <source>
        <dbReference type="EMBL" id="TQL57562.1"/>
    </source>
</evidence>
<keyword evidence="3" id="KW-1185">Reference proteome</keyword>
<keyword evidence="1" id="KW-1133">Transmembrane helix</keyword>
<feature type="transmembrane region" description="Helical" evidence="1">
    <location>
        <begin position="61"/>
        <end position="82"/>
    </location>
</feature>
<comment type="caution">
    <text evidence="2">The sequence shown here is derived from an EMBL/GenBank/DDBJ whole genome shotgun (WGS) entry which is preliminary data.</text>
</comment>
<organism evidence="2 3">
    <name type="scientific">Propioniferax innocua</name>
    <dbReference type="NCBI Taxonomy" id="1753"/>
    <lineage>
        <taxon>Bacteria</taxon>
        <taxon>Bacillati</taxon>
        <taxon>Actinomycetota</taxon>
        <taxon>Actinomycetes</taxon>
        <taxon>Propionibacteriales</taxon>
        <taxon>Propionibacteriaceae</taxon>
        <taxon>Propioniferax</taxon>
    </lineage>
</organism>
<feature type="transmembrane region" description="Helical" evidence="1">
    <location>
        <begin position="23"/>
        <end position="41"/>
    </location>
</feature>
<feature type="transmembrane region" description="Helical" evidence="1">
    <location>
        <begin position="124"/>
        <end position="148"/>
    </location>
</feature>
<reference evidence="2 3" key="1">
    <citation type="submission" date="2019-06" db="EMBL/GenBank/DDBJ databases">
        <title>Sequencing the genomes of 1000 actinobacteria strains.</title>
        <authorList>
            <person name="Klenk H.-P."/>
        </authorList>
    </citation>
    <scope>NUCLEOTIDE SEQUENCE [LARGE SCALE GENOMIC DNA]</scope>
    <source>
        <strain evidence="2 3">DSM 8251</strain>
    </source>
</reference>
<accession>A0A542ZB76</accession>